<reference evidence="1" key="1">
    <citation type="submission" date="2021-11" db="EMBL/GenBank/DDBJ databases">
        <title>Purpureocillium_takamizusanense_genome.</title>
        <authorList>
            <person name="Nguyen N.-H."/>
        </authorList>
    </citation>
    <scope>NUCLEOTIDE SEQUENCE</scope>
    <source>
        <strain evidence="1">PT3</strain>
    </source>
</reference>
<dbReference type="EMBL" id="CP086362">
    <property type="protein sequence ID" value="UNI23082.1"/>
    <property type="molecule type" value="Genomic_DNA"/>
</dbReference>
<name>A0A9Q8QPN2_9HYPO</name>
<dbReference type="RefSeq" id="XP_047846563.1">
    <property type="nucleotide sequence ID" value="XM_047990555.1"/>
</dbReference>
<protein>
    <submittedName>
        <fullName evidence="1">Uncharacterized protein</fullName>
    </submittedName>
</protein>
<proteinExistence type="predicted"/>
<dbReference type="KEGG" id="ptkz:JDV02_008921"/>
<organism evidence="1 2">
    <name type="scientific">Purpureocillium takamizusanense</name>
    <dbReference type="NCBI Taxonomy" id="2060973"/>
    <lineage>
        <taxon>Eukaryota</taxon>
        <taxon>Fungi</taxon>
        <taxon>Dikarya</taxon>
        <taxon>Ascomycota</taxon>
        <taxon>Pezizomycotina</taxon>
        <taxon>Sordariomycetes</taxon>
        <taxon>Hypocreomycetidae</taxon>
        <taxon>Hypocreales</taxon>
        <taxon>Ophiocordycipitaceae</taxon>
        <taxon>Purpureocillium</taxon>
    </lineage>
</organism>
<accession>A0A9Q8QPN2</accession>
<dbReference type="AlphaFoldDB" id="A0A9Q8QPN2"/>
<keyword evidence="2" id="KW-1185">Reference proteome</keyword>
<dbReference type="OrthoDB" id="10250282at2759"/>
<dbReference type="Proteomes" id="UP000829364">
    <property type="component" value="Chromosome 9"/>
</dbReference>
<sequence length="129" mass="13928">MKAALPKLEGSTMTRAVRPCASSLGPAPPAWDAKCVNLAHDAAVRSDGDALHADTELRVTLRKSLRISARATQHVYHQAENKNRLAPSQGHPGLDARDLKPDGVDMMAMAARQLGIMLSARTPRSWDIP</sequence>
<evidence type="ECO:0000313" key="1">
    <source>
        <dbReference type="EMBL" id="UNI23082.1"/>
    </source>
</evidence>
<gene>
    <name evidence="1" type="ORF">JDV02_008921</name>
</gene>
<dbReference type="GeneID" id="72070866"/>
<evidence type="ECO:0000313" key="2">
    <source>
        <dbReference type="Proteomes" id="UP000829364"/>
    </source>
</evidence>